<dbReference type="eggNOG" id="ENOG5033KWA">
    <property type="taxonomic scope" value="Bacteria"/>
</dbReference>
<name>A0A068SNQ9_NEOGA</name>
<dbReference type="OrthoDB" id="7872012at2"/>
<keyword evidence="3" id="KW-1185">Reference proteome</keyword>
<evidence type="ECO:0000256" key="1">
    <source>
        <dbReference type="SAM" id="SignalP"/>
    </source>
</evidence>
<keyword evidence="1" id="KW-0732">Signal</keyword>
<dbReference type="RefSeq" id="WP_038540593.1">
    <property type="nucleotide sequence ID" value="NZ_HG938353.1"/>
</dbReference>
<dbReference type="Proteomes" id="UP000028181">
    <property type="component" value="Chromosome I"/>
</dbReference>
<reference evidence="3" key="1">
    <citation type="journal article" date="2014" name="BMC Genomics">
        <title>Genome sequencing of two Neorhizobium galegae strains reveals a noeT gene responsible for the unusual acetylation of the nodulation factors.</title>
        <authorList>
            <person name="Osterman J."/>
            <person name="Marsh J."/>
            <person name="Laine P.K."/>
            <person name="Zeng Z."/>
            <person name="Alatalo E."/>
            <person name="Sullivan J.T."/>
            <person name="Young J.P."/>
            <person name="Thomas-Oates J."/>
            <person name="Paulin L."/>
            <person name="Lindstrom K."/>
        </authorList>
    </citation>
    <scope>NUCLEOTIDE SEQUENCE [LARGE SCALE GENOMIC DNA]</scope>
    <source>
        <strain evidence="3">HAMBI 540</strain>
    </source>
</reference>
<feature type="chain" id="PRO_5009741306" evidence="1">
    <location>
        <begin position="23"/>
        <end position="86"/>
    </location>
</feature>
<dbReference type="GeneID" id="24259258"/>
<protein>
    <submittedName>
        <fullName evidence="2">Conserved hypothetical signal peptide protein</fullName>
    </submittedName>
</protein>
<dbReference type="InterPro" id="IPR009780">
    <property type="entry name" value="DUF1344"/>
</dbReference>
<dbReference type="EMBL" id="HG938353">
    <property type="protein sequence ID" value="CDN46740.1"/>
    <property type="molecule type" value="Genomic_DNA"/>
</dbReference>
<dbReference type="PATRIC" id="fig|1028800.3.peg.552"/>
<feature type="signal peptide" evidence="1">
    <location>
        <begin position="1"/>
        <end position="22"/>
    </location>
</feature>
<dbReference type="HOGENOM" id="CLU_158412_0_0_5"/>
<organism evidence="2 3">
    <name type="scientific">Neorhizobium galegae bv. orientalis str. HAMBI 540</name>
    <dbReference type="NCBI Taxonomy" id="1028800"/>
    <lineage>
        <taxon>Bacteria</taxon>
        <taxon>Pseudomonadati</taxon>
        <taxon>Pseudomonadota</taxon>
        <taxon>Alphaproteobacteria</taxon>
        <taxon>Hyphomicrobiales</taxon>
        <taxon>Rhizobiaceae</taxon>
        <taxon>Rhizobium/Agrobacterium group</taxon>
        <taxon>Neorhizobium</taxon>
    </lineage>
</organism>
<dbReference type="KEGG" id="ngg:RG540_CH05490"/>
<gene>
    <name evidence="2" type="ORF">RG540_CH05490</name>
</gene>
<dbReference type="AlphaFoldDB" id="A0A068SNQ9"/>
<dbReference type="Pfam" id="PF07076">
    <property type="entry name" value="DUF1344"/>
    <property type="match status" value="1"/>
</dbReference>
<sequence>MRILIAALLATASIFSPLNSWAQSADVEATIKAVDAKALNLTLDDGKTYKVPEEFNFEGLKAGVKVLVFYTVVDGNRVVDDLQIVQ</sequence>
<evidence type="ECO:0000313" key="3">
    <source>
        <dbReference type="Proteomes" id="UP000028181"/>
    </source>
</evidence>
<evidence type="ECO:0000313" key="2">
    <source>
        <dbReference type="EMBL" id="CDN46740.1"/>
    </source>
</evidence>
<accession>A0A068SNQ9</accession>
<proteinExistence type="predicted"/>